<keyword evidence="1" id="KW-0472">Membrane</keyword>
<evidence type="ECO:0000313" key="3">
    <source>
        <dbReference type="Proteomes" id="UP000239388"/>
    </source>
</evidence>
<dbReference type="EMBL" id="PUIB01000018">
    <property type="protein sequence ID" value="PQO33058.1"/>
    <property type="molecule type" value="Genomic_DNA"/>
</dbReference>
<evidence type="ECO:0000256" key="1">
    <source>
        <dbReference type="SAM" id="Phobius"/>
    </source>
</evidence>
<dbReference type="AlphaFoldDB" id="A0A2S8FLK0"/>
<evidence type="ECO:0000313" key="2">
    <source>
        <dbReference type="EMBL" id="PQO33058.1"/>
    </source>
</evidence>
<comment type="caution">
    <text evidence="2">The sequence shown here is derived from an EMBL/GenBank/DDBJ whole genome shotgun (WGS) entry which is preliminary data.</text>
</comment>
<reference evidence="2 3" key="1">
    <citation type="submission" date="2018-02" db="EMBL/GenBank/DDBJ databases">
        <title>Comparative genomes isolates from brazilian mangrove.</title>
        <authorList>
            <person name="Araujo J.E."/>
            <person name="Taketani R.G."/>
            <person name="Silva M.C.P."/>
            <person name="Loureco M.V."/>
            <person name="Andreote F.D."/>
        </authorList>
    </citation>
    <scope>NUCLEOTIDE SEQUENCE [LARGE SCALE GENOMIC DNA]</scope>
    <source>
        <strain evidence="2 3">NAP PRIS-MGV</strain>
    </source>
</reference>
<organism evidence="2 3">
    <name type="scientific">Blastopirellula marina</name>
    <dbReference type="NCBI Taxonomy" id="124"/>
    <lineage>
        <taxon>Bacteria</taxon>
        <taxon>Pseudomonadati</taxon>
        <taxon>Planctomycetota</taxon>
        <taxon>Planctomycetia</taxon>
        <taxon>Pirellulales</taxon>
        <taxon>Pirellulaceae</taxon>
        <taxon>Blastopirellula</taxon>
    </lineage>
</organism>
<protein>
    <submittedName>
        <fullName evidence="2">Uncharacterized protein</fullName>
    </submittedName>
</protein>
<sequence>MLLLLEIIACFGLSRQFFSRPPSFLIAITQFFPYYALLPQFLLIAIAFRCLKQHDLSPGMLGLSPPALHAQLVSRDISKRKFP</sequence>
<keyword evidence="1" id="KW-1133">Transmembrane helix</keyword>
<feature type="transmembrane region" description="Helical" evidence="1">
    <location>
        <begin position="32"/>
        <end position="51"/>
    </location>
</feature>
<gene>
    <name evidence="2" type="ORF">C5Y98_18150</name>
</gene>
<name>A0A2S8FLK0_9BACT</name>
<dbReference type="Proteomes" id="UP000239388">
    <property type="component" value="Unassembled WGS sequence"/>
</dbReference>
<accession>A0A2S8FLK0</accession>
<keyword evidence="1" id="KW-0812">Transmembrane</keyword>
<proteinExistence type="predicted"/>